<reference evidence="2" key="3">
    <citation type="submission" date="2018-11" db="EMBL/GenBank/DDBJ databases">
        <authorList>
            <person name="Hwang Y.J."/>
            <person name="Hwang C.Y."/>
        </authorList>
    </citation>
    <scope>NUCLEOTIDE SEQUENCE</scope>
    <source>
        <strain evidence="2">R106</strain>
    </source>
</reference>
<proteinExistence type="predicted"/>
<evidence type="ECO:0000313" key="3">
    <source>
        <dbReference type="Proteomes" id="UP000273778"/>
    </source>
</evidence>
<accession>A0A3N4E6F9</accession>
<evidence type="ECO:0000313" key="1">
    <source>
        <dbReference type="EMBL" id="AZG34408.1"/>
    </source>
</evidence>
<dbReference type="PANTHER" id="PTHR41260:SF1">
    <property type="entry name" value="PROTEIN ECSC"/>
    <property type="match status" value="1"/>
</dbReference>
<dbReference type="EMBL" id="RKKB01000003">
    <property type="protein sequence ID" value="RPA32507.1"/>
    <property type="molecule type" value="Genomic_DNA"/>
</dbReference>
<gene>
    <name evidence="2" type="ORF">EGC77_11960</name>
    <name evidence="1" type="ORF">EGC80_05340</name>
</gene>
<dbReference type="Proteomes" id="UP000273778">
    <property type="component" value="Chromosome"/>
</dbReference>
<name>A0A3N4E6F9_9GAMM</name>
<reference evidence="4" key="2">
    <citation type="submission" date="2018-11" db="EMBL/GenBank/DDBJ databases">
        <title>Shewanella sp. R106.</title>
        <authorList>
            <person name="Hwang Y.J."/>
            <person name="Hwang C.Y."/>
        </authorList>
    </citation>
    <scope>NUCLEOTIDE SEQUENCE [LARGE SCALE GENOMIC DNA]</scope>
    <source>
        <strain evidence="4">R106</strain>
    </source>
</reference>
<dbReference type="EMBL" id="CP034073">
    <property type="protein sequence ID" value="AZG34408.1"/>
    <property type="molecule type" value="Genomic_DNA"/>
</dbReference>
<dbReference type="Pfam" id="PF12787">
    <property type="entry name" value="EcsC"/>
    <property type="match status" value="1"/>
</dbReference>
<dbReference type="KEGG" id="spsr:EGC80_05340"/>
<organism evidence="2 4">
    <name type="scientific">Shewanella psychromarinicola</name>
    <dbReference type="NCBI Taxonomy" id="2487742"/>
    <lineage>
        <taxon>Bacteria</taxon>
        <taxon>Pseudomonadati</taxon>
        <taxon>Pseudomonadota</taxon>
        <taxon>Gammaproteobacteria</taxon>
        <taxon>Alteromonadales</taxon>
        <taxon>Shewanellaceae</taxon>
        <taxon>Shewanella</taxon>
    </lineage>
</organism>
<dbReference type="AlphaFoldDB" id="A0A3N4E6F9"/>
<sequence length="263" mass="28078">MNISESHKKELLVAKSLLENPGLAVKITHFIGTPIEKGLALLPDNWHKNIAKVTEKSLLKASEAAIFTMKDIPGEESSNHWHKFGAAVSGGVGGFFGLAAIAVELPISTSIMLRSIADIARSEGELITTPETKMACLEVFALGGESDLDDSSESGYFAIRAALAKSVSEAAEFMVKKGITDEAAPVLIKLISKIAEKFGVQVTQKAAAQAVPAIGAAGGAIINTLFIDHFQDMARGHFIIRKLERVYGYDTVKNAYNVLPKNG</sequence>
<keyword evidence="3" id="KW-1185">Reference proteome</keyword>
<dbReference type="Proteomes" id="UP000278855">
    <property type="component" value="Unassembled WGS sequence"/>
</dbReference>
<dbReference type="InterPro" id="IPR024787">
    <property type="entry name" value="EcsC"/>
</dbReference>
<reference evidence="1 3" key="1">
    <citation type="submission" date="2018-11" db="EMBL/GenBank/DDBJ databases">
        <title>Shewanella sp. M2.</title>
        <authorList>
            <person name="Hwang Y.J."/>
            <person name="Hwang C.Y."/>
        </authorList>
    </citation>
    <scope>NUCLEOTIDE SEQUENCE [LARGE SCALE GENOMIC DNA]</scope>
    <source>
        <strain evidence="1 3">M2</strain>
    </source>
</reference>
<protein>
    <submittedName>
        <fullName evidence="2">EcsC family protein</fullName>
    </submittedName>
</protein>
<dbReference type="RefSeq" id="WP_124013017.1">
    <property type="nucleotide sequence ID" value="NZ_CP034073.1"/>
</dbReference>
<dbReference type="OrthoDB" id="1238772at2"/>
<dbReference type="PANTHER" id="PTHR41260">
    <property type="entry name" value="PROTEIN ECSC"/>
    <property type="match status" value="1"/>
</dbReference>
<evidence type="ECO:0000313" key="4">
    <source>
        <dbReference type="Proteomes" id="UP000278855"/>
    </source>
</evidence>
<evidence type="ECO:0000313" key="2">
    <source>
        <dbReference type="EMBL" id="RPA32507.1"/>
    </source>
</evidence>